<evidence type="ECO:0000256" key="2">
    <source>
        <dbReference type="ARBA" id="ARBA00023002"/>
    </source>
</evidence>
<dbReference type="Gene3D" id="3.90.180.10">
    <property type="entry name" value="Medium-chain alcohol dehydrogenases, catalytic domain"/>
    <property type="match status" value="1"/>
</dbReference>
<dbReference type="InterPro" id="IPR020843">
    <property type="entry name" value="ER"/>
</dbReference>
<dbReference type="PANTHER" id="PTHR48106">
    <property type="entry name" value="QUINONE OXIDOREDUCTASE PIG3-RELATED"/>
    <property type="match status" value="1"/>
</dbReference>
<dbReference type="Pfam" id="PF00107">
    <property type="entry name" value="ADH_zinc_N"/>
    <property type="match status" value="1"/>
</dbReference>
<dbReference type="Pfam" id="PF08240">
    <property type="entry name" value="ADH_N"/>
    <property type="match status" value="1"/>
</dbReference>
<evidence type="ECO:0000259" key="3">
    <source>
        <dbReference type="SMART" id="SM00829"/>
    </source>
</evidence>
<dbReference type="RefSeq" id="WP_395819766.1">
    <property type="nucleotide sequence ID" value="NZ_CP043494.1"/>
</dbReference>
<protein>
    <submittedName>
        <fullName evidence="4">Quinone oxidoreductase</fullName>
    </submittedName>
</protein>
<dbReference type="Gene3D" id="3.40.50.720">
    <property type="entry name" value="NAD(P)-binding Rossmann-like Domain"/>
    <property type="match status" value="1"/>
</dbReference>
<proteinExistence type="predicted"/>
<accession>A0ABY9WNT0</accession>
<keyword evidence="1" id="KW-0521">NADP</keyword>
<evidence type="ECO:0000256" key="1">
    <source>
        <dbReference type="ARBA" id="ARBA00022857"/>
    </source>
</evidence>
<evidence type="ECO:0000313" key="5">
    <source>
        <dbReference type="Proteomes" id="UP001611383"/>
    </source>
</evidence>
<dbReference type="Proteomes" id="UP001611383">
    <property type="component" value="Chromosome"/>
</dbReference>
<dbReference type="PANTHER" id="PTHR48106:SF13">
    <property type="entry name" value="QUINONE OXIDOREDUCTASE-RELATED"/>
    <property type="match status" value="1"/>
</dbReference>
<keyword evidence="2" id="KW-0560">Oxidoreductase</keyword>
<keyword evidence="5" id="KW-1185">Reference proteome</keyword>
<dbReference type="InterPro" id="IPR047618">
    <property type="entry name" value="QOR-like"/>
</dbReference>
<organism evidence="4 5">
    <name type="scientific">Archangium minus</name>
    <dbReference type="NCBI Taxonomy" id="83450"/>
    <lineage>
        <taxon>Bacteria</taxon>
        <taxon>Pseudomonadati</taxon>
        <taxon>Myxococcota</taxon>
        <taxon>Myxococcia</taxon>
        <taxon>Myxococcales</taxon>
        <taxon>Cystobacterineae</taxon>
        <taxon>Archangiaceae</taxon>
        <taxon>Archangium</taxon>
    </lineage>
</organism>
<dbReference type="InterPro" id="IPR013154">
    <property type="entry name" value="ADH-like_N"/>
</dbReference>
<dbReference type="EMBL" id="CP043494">
    <property type="protein sequence ID" value="WNG45290.1"/>
    <property type="molecule type" value="Genomic_DNA"/>
</dbReference>
<reference evidence="4 5" key="1">
    <citation type="submission" date="2019-08" db="EMBL/GenBank/DDBJ databases">
        <title>Archangium and Cystobacter genomes.</title>
        <authorList>
            <person name="Chen I.-C.K."/>
            <person name="Wielgoss S."/>
        </authorList>
    </citation>
    <scope>NUCLEOTIDE SEQUENCE [LARGE SCALE GENOMIC DNA]</scope>
    <source>
        <strain evidence="4 5">Cbm 6</strain>
    </source>
</reference>
<name>A0ABY9WNT0_9BACT</name>
<dbReference type="PROSITE" id="PS01162">
    <property type="entry name" value="QOR_ZETA_CRYSTAL"/>
    <property type="match status" value="1"/>
</dbReference>
<dbReference type="InterPro" id="IPR011032">
    <property type="entry name" value="GroES-like_sf"/>
</dbReference>
<gene>
    <name evidence="4" type="ORF">F0U60_15125</name>
</gene>
<evidence type="ECO:0000313" key="4">
    <source>
        <dbReference type="EMBL" id="WNG45290.1"/>
    </source>
</evidence>
<dbReference type="SMART" id="SM00829">
    <property type="entry name" value="PKS_ER"/>
    <property type="match status" value="1"/>
</dbReference>
<dbReference type="InterPro" id="IPR036291">
    <property type="entry name" value="NAD(P)-bd_dom_sf"/>
</dbReference>
<dbReference type="InterPro" id="IPR013149">
    <property type="entry name" value="ADH-like_C"/>
</dbReference>
<dbReference type="SUPFAM" id="SSF51735">
    <property type="entry name" value="NAD(P)-binding Rossmann-fold domains"/>
    <property type="match status" value="1"/>
</dbReference>
<dbReference type="CDD" id="cd05286">
    <property type="entry name" value="QOR2"/>
    <property type="match status" value="1"/>
</dbReference>
<dbReference type="InterPro" id="IPR002364">
    <property type="entry name" value="Quin_OxRdtase/zeta-crystal_CS"/>
</dbReference>
<feature type="domain" description="Enoyl reductase (ER)" evidence="3">
    <location>
        <begin position="10"/>
        <end position="323"/>
    </location>
</feature>
<sequence>MKAIRVETNGGPEVLTLRSIDLPSEPGPGQVLVRVVVAGVNFMDVGQRRGTSPRVVPFTPGVEGSGVVEAVGEGVTHLEVKDRVAFVAFTSQPGAYSEYTVVDASRVIPLPDDFTFEQGAAFPLQGITAQYLINEFRQPTRGDFVLVHAAAGGVGALLVQWARHLGATVIGTVSSRAKAQEARALGAHHVILYTEHDFAAETKELTGGHGADLVLDGVGGTTCMGNLDAVAVRGSIVYFGASSGLPKPIDVFPLLVQRSISVSGASLAQLRTSEELHRRANEVIAGLREGWLELTVGGVFPLAQSEQAHRAIESRTSTGKLLLAVAEQSSR</sequence>
<dbReference type="SUPFAM" id="SSF50129">
    <property type="entry name" value="GroES-like"/>
    <property type="match status" value="1"/>
</dbReference>